<evidence type="ECO:0008006" key="11">
    <source>
        <dbReference type="Google" id="ProtNLM"/>
    </source>
</evidence>
<accession>A0A067Q4C8</accession>
<dbReference type="Gene3D" id="2.40.50.140">
    <property type="entry name" value="Nucleic acid-binding proteins"/>
    <property type="match status" value="1"/>
</dbReference>
<dbReference type="InterPro" id="IPR012340">
    <property type="entry name" value="NA-bd_OB-fold"/>
</dbReference>
<dbReference type="PANTHER" id="PTHR12709">
    <property type="entry name" value="DNA-DIRECTED RNA POLYMERASE II, III"/>
    <property type="match status" value="1"/>
</dbReference>
<dbReference type="InterPro" id="IPR036898">
    <property type="entry name" value="RNA_pol_Rpb7-like_N_sf"/>
</dbReference>
<evidence type="ECO:0000313" key="9">
    <source>
        <dbReference type="EMBL" id="KDQ61854.1"/>
    </source>
</evidence>
<keyword evidence="3" id="KW-0240">DNA-directed RNA polymerase</keyword>
<dbReference type="SUPFAM" id="SSF88798">
    <property type="entry name" value="N-terminal, heterodimerisation domain of RBP7 (RpoE)"/>
    <property type="match status" value="1"/>
</dbReference>
<evidence type="ECO:0000313" key="10">
    <source>
        <dbReference type="Proteomes" id="UP000027265"/>
    </source>
</evidence>
<name>A0A067Q4C8_9AGAM</name>
<keyword evidence="10" id="KW-1185">Reference proteome</keyword>
<evidence type="ECO:0000259" key="8">
    <source>
        <dbReference type="Pfam" id="PF08292"/>
    </source>
</evidence>
<dbReference type="InterPro" id="IPR045113">
    <property type="entry name" value="Rpb7-like"/>
</dbReference>
<feature type="domain" description="RNA polymerase Rpb7-like N-terminal" evidence="7">
    <location>
        <begin position="8"/>
        <end position="64"/>
    </location>
</feature>
<feature type="compositionally biased region" description="Pro residues" evidence="6">
    <location>
        <begin position="133"/>
        <end position="144"/>
    </location>
</feature>
<dbReference type="EMBL" id="KL197712">
    <property type="protein sequence ID" value="KDQ61854.1"/>
    <property type="molecule type" value="Genomic_DNA"/>
</dbReference>
<dbReference type="STRING" id="933084.A0A067Q4C8"/>
<evidence type="ECO:0000256" key="1">
    <source>
        <dbReference type="ARBA" id="ARBA00004123"/>
    </source>
</evidence>
<comment type="similarity">
    <text evidence="2">Belongs to the eukaryotic RPB7/RPC8 RNA polymerase subunit family.</text>
</comment>
<dbReference type="Pfam" id="PF08292">
    <property type="entry name" value="RNA_pol_Rbc25"/>
    <property type="match status" value="1"/>
</dbReference>
<protein>
    <recommendedName>
        <fullName evidence="11">RNA polymerase III subunit Rpc25 domain-containing protein</fullName>
    </recommendedName>
</protein>
<evidence type="ECO:0000256" key="2">
    <source>
        <dbReference type="ARBA" id="ARBA00009307"/>
    </source>
</evidence>
<dbReference type="Gene3D" id="3.30.1490.120">
    <property type="entry name" value="RNA polymerase Rpb7-like, N-terminal domain"/>
    <property type="match status" value="1"/>
</dbReference>
<comment type="subcellular location">
    <subcellularLocation>
        <location evidence="1">Nucleus</location>
    </subcellularLocation>
</comment>
<sequence length="240" mass="26927">MFVLSIIKDTVNVHPTYFAIPPEQALTAELNKKYANRILHDVGLCICVFDIVEAGEGKVRYGDGFLWYKVVFRLVVFRPFASEVILAKVKSSDEDGIRLTLGFFDDMYIPTTYLPQPSAFDPNERAHFWLANPPTPTGSPPPTTDPSSSTTEPQYTTHQLLDTPLTSRMYIDTSSVIRVRVEHDEFYDDEPGPPKATEGVMGVVGERRRAAYSVVCSIAEQGLGPVSWWKSEEGDEMEEE</sequence>
<dbReference type="InterPro" id="IPR013238">
    <property type="entry name" value="RNA_pol_III_Rbc25"/>
</dbReference>
<dbReference type="GO" id="GO:0005666">
    <property type="term" value="C:RNA polymerase III complex"/>
    <property type="evidence" value="ECO:0007669"/>
    <property type="project" value="TreeGrafter"/>
</dbReference>
<dbReference type="HOGENOM" id="CLU_073901_1_1_1"/>
<dbReference type="OrthoDB" id="10256606at2759"/>
<dbReference type="AlphaFoldDB" id="A0A067Q4C8"/>
<keyword evidence="4" id="KW-0804">Transcription</keyword>
<feature type="region of interest" description="Disordered" evidence="6">
    <location>
        <begin position="131"/>
        <end position="154"/>
    </location>
</feature>
<dbReference type="GO" id="GO:0006384">
    <property type="term" value="P:transcription initiation at RNA polymerase III promoter"/>
    <property type="evidence" value="ECO:0007669"/>
    <property type="project" value="TreeGrafter"/>
</dbReference>
<proteinExistence type="inferred from homology"/>
<organism evidence="9 10">
    <name type="scientific">Jaapia argillacea MUCL 33604</name>
    <dbReference type="NCBI Taxonomy" id="933084"/>
    <lineage>
        <taxon>Eukaryota</taxon>
        <taxon>Fungi</taxon>
        <taxon>Dikarya</taxon>
        <taxon>Basidiomycota</taxon>
        <taxon>Agaricomycotina</taxon>
        <taxon>Agaricomycetes</taxon>
        <taxon>Agaricomycetidae</taxon>
        <taxon>Jaapiales</taxon>
        <taxon>Jaapiaceae</taxon>
        <taxon>Jaapia</taxon>
    </lineage>
</organism>
<feature type="domain" description="RNA polymerase III subunit Rpc25" evidence="8">
    <location>
        <begin position="83"/>
        <end position="229"/>
    </location>
</feature>
<evidence type="ECO:0000259" key="7">
    <source>
        <dbReference type="Pfam" id="PF03876"/>
    </source>
</evidence>
<dbReference type="FunFam" id="3.30.1490.120:FF:000001">
    <property type="entry name" value="DNA-directed RNA polymerase II subunit RPB7"/>
    <property type="match status" value="1"/>
</dbReference>
<dbReference type="FunCoup" id="A0A067Q4C8">
    <property type="interactions" value="441"/>
</dbReference>
<evidence type="ECO:0000256" key="6">
    <source>
        <dbReference type="SAM" id="MobiDB-lite"/>
    </source>
</evidence>
<reference evidence="10" key="1">
    <citation type="journal article" date="2014" name="Proc. Natl. Acad. Sci. U.S.A.">
        <title>Extensive sampling of basidiomycete genomes demonstrates inadequacy of the white-rot/brown-rot paradigm for wood decay fungi.</title>
        <authorList>
            <person name="Riley R."/>
            <person name="Salamov A.A."/>
            <person name="Brown D.W."/>
            <person name="Nagy L.G."/>
            <person name="Floudas D."/>
            <person name="Held B.W."/>
            <person name="Levasseur A."/>
            <person name="Lombard V."/>
            <person name="Morin E."/>
            <person name="Otillar R."/>
            <person name="Lindquist E.A."/>
            <person name="Sun H."/>
            <person name="LaButti K.M."/>
            <person name="Schmutz J."/>
            <person name="Jabbour D."/>
            <person name="Luo H."/>
            <person name="Baker S.E."/>
            <person name="Pisabarro A.G."/>
            <person name="Walton J.D."/>
            <person name="Blanchette R.A."/>
            <person name="Henrissat B."/>
            <person name="Martin F."/>
            <person name="Cullen D."/>
            <person name="Hibbett D.S."/>
            <person name="Grigoriev I.V."/>
        </authorList>
    </citation>
    <scope>NUCLEOTIDE SEQUENCE [LARGE SCALE GENOMIC DNA]</scope>
    <source>
        <strain evidence="10">MUCL 33604</strain>
    </source>
</reference>
<dbReference type="InParanoid" id="A0A067Q4C8"/>
<dbReference type="InterPro" id="IPR005576">
    <property type="entry name" value="Rpb7-like_N"/>
</dbReference>
<dbReference type="SUPFAM" id="SSF50249">
    <property type="entry name" value="Nucleic acid-binding proteins"/>
    <property type="match status" value="1"/>
</dbReference>
<dbReference type="CDD" id="cd04330">
    <property type="entry name" value="RNAP_III_Rpc25_N"/>
    <property type="match status" value="1"/>
</dbReference>
<gene>
    <name evidence="9" type="ORF">JAAARDRAFT_150833</name>
</gene>
<evidence type="ECO:0000256" key="4">
    <source>
        <dbReference type="ARBA" id="ARBA00023163"/>
    </source>
</evidence>
<dbReference type="Pfam" id="PF03876">
    <property type="entry name" value="SHS2_Rpb7-N"/>
    <property type="match status" value="1"/>
</dbReference>
<evidence type="ECO:0000256" key="5">
    <source>
        <dbReference type="ARBA" id="ARBA00023242"/>
    </source>
</evidence>
<evidence type="ECO:0000256" key="3">
    <source>
        <dbReference type="ARBA" id="ARBA00022478"/>
    </source>
</evidence>
<dbReference type="Proteomes" id="UP000027265">
    <property type="component" value="Unassembled WGS sequence"/>
</dbReference>
<dbReference type="PANTHER" id="PTHR12709:SF1">
    <property type="entry name" value="DNA-DIRECTED RNA POLYMERASE III SUBUNIT RPC8"/>
    <property type="match status" value="1"/>
</dbReference>
<keyword evidence="5" id="KW-0539">Nucleus</keyword>